<keyword evidence="8" id="KW-0665">Pyrimidine biosynthesis</keyword>
<evidence type="ECO:0000313" key="10">
    <source>
        <dbReference type="EMBL" id="KAL1410850.1"/>
    </source>
</evidence>
<comment type="similarity">
    <text evidence="3">Belongs to the purine/pyrimidine phosphoribosyltransferase family. PyrE subfamily.</text>
</comment>
<comment type="caution">
    <text evidence="10">The sequence shown here is derived from an EMBL/GenBank/DDBJ whole genome shotgun (WGS) entry which is preliminary data.</text>
</comment>
<dbReference type="EC" id="2.4.2.10" evidence="5"/>
<comment type="pathway">
    <text evidence="2">Pyrimidine metabolism; UMP biosynthesis via de novo pathway; UMP from orotate: step 1/2.</text>
</comment>
<protein>
    <recommendedName>
        <fullName evidence="5">orotate phosphoribosyltransferase</fullName>
        <ecNumber evidence="5">2.4.2.10</ecNumber>
    </recommendedName>
</protein>
<evidence type="ECO:0000256" key="3">
    <source>
        <dbReference type="ARBA" id="ARBA00006340"/>
    </source>
</evidence>
<proteinExistence type="inferred from homology"/>
<evidence type="ECO:0000313" key="11">
    <source>
        <dbReference type="Proteomes" id="UP001565368"/>
    </source>
</evidence>
<dbReference type="InterPro" id="IPR023031">
    <property type="entry name" value="OPRT"/>
</dbReference>
<keyword evidence="11" id="KW-1185">Reference proteome</keyword>
<dbReference type="InterPro" id="IPR000836">
    <property type="entry name" value="PRTase_dom"/>
</dbReference>
<dbReference type="GO" id="GO:0004588">
    <property type="term" value="F:orotate phosphoribosyltransferase activity"/>
    <property type="evidence" value="ECO:0007669"/>
    <property type="project" value="UniProtKB-EC"/>
</dbReference>
<dbReference type="PANTHER" id="PTHR46683">
    <property type="entry name" value="OROTATE PHOSPHORIBOSYLTRANSFERASE 1-RELATED"/>
    <property type="match status" value="1"/>
</dbReference>
<sequence length="218" mass="23387">MAATDFKTHFIEAAIASGVLLFGEFTLKSGRKSPYFFNAGLLYDGKLLAATADAFASTIQGSLPAFDVLFGPAYKGIPLAAVTAVALANRGVDTVYTYNRKEKKDHGEGGVLVGAPLEGRRIVVIDDVMTAGTAIRESIAIIKEQRGQLVGIVQLVDRQERGKEGTSSTIQEVEREFGIPVVPIINLTDIIAYLKTKGGYEAQVKAIEEYRAQYGVAA</sequence>
<keyword evidence="6 10" id="KW-0328">Glycosyltransferase</keyword>
<dbReference type="SUPFAM" id="SSF53271">
    <property type="entry name" value="PRTase-like"/>
    <property type="match status" value="1"/>
</dbReference>
<dbReference type="HAMAP" id="MF_01208">
    <property type="entry name" value="PyrE"/>
    <property type="match status" value="1"/>
</dbReference>
<comment type="subunit">
    <text evidence="4">Homodimer.</text>
</comment>
<comment type="function">
    <text evidence="1">Catalyzes the transfer of a ribosyl phosphate group from 5-phosphoribose 1-diphosphate to orotate, leading to the formation of orotidine monophosphate (OMP).</text>
</comment>
<dbReference type="Proteomes" id="UP001565368">
    <property type="component" value="Unassembled WGS sequence"/>
</dbReference>
<dbReference type="InterPro" id="IPR029057">
    <property type="entry name" value="PRTase-like"/>
</dbReference>
<evidence type="ECO:0000256" key="8">
    <source>
        <dbReference type="ARBA" id="ARBA00022975"/>
    </source>
</evidence>
<evidence type="ECO:0000256" key="1">
    <source>
        <dbReference type="ARBA" id="ARBA00003769"/>
    </source>
</evidence>
<dbReference type="Gene3D" id="3.40.50.2020">
    <property type="match status" value="1"/>
</dbReference>
<reference evidence="10 11" key="1">
    <citation type="submission" date="2023-08" db="EMBL/GenBank/DDBJ databases">
        <title>Annotated Genome Sequence of Vanrija albida AlHP1.</title>
        <authorList>
            <person name="Herzog R."/>
        </authorList>
    </citation>
    <scope>NUCLEOTIDE SEQUENCE [LARGE SCALE GENOMIC DNA]</scope>
    <source>
        <strain evidence="10 11">AlHP1</strain>
    </source>
</reference>
<keyword evidence="7 10" id="KW-0808">Transferase</keyword>
<dbReference type="GeneID" id="95982836"/>
<feature type="domain" description="Phosphoribosyltransferase" evidence="9">
    <location>
        <begin position="50"/>
        <end position="164"/>
    </location>
</feature>
<evidence type="ECO:0000259" key="9">
    <source>
        <dbReference type="Pfam" id="PF00156"/>
    </source>
</evidence>
<evidence type="ECO:0000256" key="5">
    <source>
        <dbReference type="ARBA" id="ARBA00011971"/>
    </source>
</evidence>
<evidence type="ECO:0000256" key="4">
    <source>
        <dbReference type="ARBA" id="ARBA00011738"/>
    </source>
</evidence>
<dbReference type="CDD" id="cd06223">
    <property type="entry name" value="PRTases_typeI"/>
    <property type="match status" value="1"/>
</dbReference>
<accession>A0ABR3Q7Y5</accession>
<dbReference type="PANTHER" id="PTHR46683:SF1">
    <property type="entry name" value="OROTATE PHOSPHORIBOSYLTRANSFERASE 1-RELATED"/>
    <property type="match status" value="1"/>
</dbReference>
<evidence type="ECO:0000256" key="6">
    <source>
        <dbReference type="ARBA" id="ARBA00022676"/>
    </source>
</evidence>
<evidence type="ECO:0000256" key="2">
    <source>
        <dbReference type="ARBA" id="ARBA00004889"/>
    </source>
</evidence>
<dbReference type="InterPro" id="IPR004467">
    <property type="entry name" value="Or_phspho_trans_dom"/>
</dbReference>
<organism evidence="10 11">
    <name type="scientific">Vanrija albida</name>
    <dbReference type="NCBI Taxonomy" id="181172"/>
    <lineage>
        <taxon>Eukaryota</taxon>
        <taxon>Fungi</taxon>
        <taxon>Dikarya</taxon>
        <taxon>Basidiomycota</taxon>
        <taxon>Agaricomycotina</taxon>
        <taxon>Tremellomycetes</taxon>
        <taxon>Trichosporonales</taxon>
        <taxon>Trichosporonaceae</taxon>
        <taxon>Vanrija</taxon>
    </lineage>
</organism>
<evidence type="ECO:0000256" key="7">
    <source>
        <dbReference type="ARBA" id="ARBA00022679"/>
    </source>
</evidence>
<dbReference type="Pfam" id="PF00156">
    <property type="entry name" value="Pribosyltran"/>
    <property type="match status" value="1"/>
</dbReference>
<dbReference type="EMBL" id="JBBXJM010000002">
    <property type="protein sequence ID" value="KAL1410850.1"/>
    <property type="molecule type" value="Genomic_DNA"/>
</dbReference>
<name>A0ABR3Q7Y5_9TREE</name>
<dbReference type="RefSeq" id="XP_069210794.1">
    <property type="nucleotide sequence ID" value="XM_069350408.1"/>
</dbReference>
<dbReference type="NCBIfam" id="TIGR00336">
    <property type="entry name" value="pyrE"/>
    <property type="match status" value="1"/>
</dbReference>
<gene>
    <name evidence="10" type="primary">URA5</name>
    <name evidence="10" type="ORF">Q8F55_001793</name>
</gene>